<keyword evidence="4 11" id="KW-0812">Transmembrane</keyword>
<evidence type="ECO:0000313" key="13">
    <source>
        <dbReference type="Proteomes" id="UP001146793"/>
    </source>
</evidence>
<evidence type="ECO:0000256" key="2">
    <source>
        <dbReference type="ARBA" id="ARBA00010120"/>
    </source>
</evidence>
<dbReference type="Proteomes" id="UP001146793">
    <property type="component" value="Unassembled WGS sequence"/>
</dbReference>
<feature type="transmembrane region" description="Helical" evidence="11">
    <location>
        <begin position="62"/>
        <end position="80"/>
    </location>
</feature>
<keyword evidence="3" id="KW-0813">Transport</keyword>
<comment type="similarity">
    <text evidence="2">Belongs to the ERD2 family.</text>
</comment>
<organism evidence="12 13">
    <name type="scientific">Anaeramoeba flamelloides</name>
    <dbReference type="NCBI Taxonomy" id="1746091"/>
    <lineage>
        <taxon>Eukaryota</taxon>
        <taxon>Metamonada</taxon>
        <taxon>Anaeramoebidae</taxon>
        <taxon>Anaeramoeba</taxon>
    </lineage>
</organism>
<dbReference type="Pfam" id="PF00810">
    <property type="entry name" value="ER_lumen_recept"/>
    <property type="match status" value="1"/>
</dbReference>
<dbReference type="PRINTS" id="PR00660">
    <property type="entry name" value="ERLUMENR"/>
</dbReference>
<evidence type="ECO:0000256" key="4">
    <source>
        <dbReference type="ARBA" id="ARBA00022692"/>
    </source>
</evidence>
<dbReference type="InterPro" id="IPR000133">
    <property type="entry name" value="ER_ret_rcpt"/>
</dbReference>
<keyword evidence="9 11" id="KW-0472">Membrane</keyword>
<dbReference type="GO" id="GO:0046923">
    <property type="term" value="F:ER retention sequence binding"/>
    <property type="evidence" value="ECO:0007669"/>
    <property type="project" value="InterPro"/>
</dbReference>
<feature type="transmembrane region" description="Helical" evidence="11">
    <location>
        <begin position="92"/>
        <end position="113"/>
    </location>
</feature>
<keyword evidence="6" id="KW-0931">ER-Golgi transport</keyword>
<dbReference type="GO" id="GO:0016192">
    <property type="term" value="P:vesicle-mediated transport"/>
    <property type="evidence" value="ECO:0007669"/>
    <property type="project" value="UniProtKB-KW"/>
</dbReference>
<keyword evidence="8 11" id="KW-1133">Transmembrane helix</keyword>
<evidence type="ECO:0000256" key="8">
    <source>
        <dbReference type="ARBA" id="ARBA00022989"/>
    </source>
</evidence>
<evidence type="ECO:0000256" key="7">
    <source>
        <dbReference type="ARBA" id="ARBA00022927"/>
    </source>
</evidence>
<protein>
    <submittedName>
        <fullName evidence="12">Er lumen protein retaining receptor</fullName>
    </submittedName>
</protein>
<comment type="caution">
    <text evidence="12">The sequence shown here is derived from an EMBL/GenBank/DDBJ whole genome shotgun (WGS) entry which is preliminary data.</text>
</comment>
<evidence type="ECO:0000256" key="3">
    <source>
        <dbReference type="ARBA" id="ARBA00022448"/>
    </source>
</evidence>
<evidence type="ECO:0000256" key="10">
    <source>
        <dbReference type="ARBA" id="ARBA00023170"/>
    </source>
</evidence>
<sequence>MYNIFRVSGDFLHLVSIFIILTKIIRQRSCYGISLRTQELYAIVFITRYLDLFTAWTGLYNTLFKIFYLASSIYIVYLMRKPYKLTYDHRRDVFRSIFLIIPSVVLALIFTANYHPMEILWTFSIILESVAIFPQIILLQQSGEIENVTANYVVCLGGYRALYILNWIYRLFAEKHYRAWLVWIFGLIQTGIYSDFAYYFVKAYLEGKKLSLPK</sequence>
<dbReference type="PANTHER" id="PTHR10585">
    <property type="entry name" value="ER LUMEN PROTEIN RETAINING RECEPTOR"/>
    <property type="match status" value="1"/>
</dbReference>
<comment type="subcellular location">
    <subcellularLocation>
        <location evidence="1">Endoplasmic reticulum membrane</location>
        <topology evidence="1">Multi-pass membrane protein</topology>
    </subcellularLocation>
</comment>
<evidence type="ECO:0000256" key="6">
    <source>
        <dbReference type="ARBA" id="ARBA00022892"/>
    </source>
</evidence>
<keyword evidence="7" id="KW-0653">Protein transport</keyword>
<proteinExistence type="inferred from homology"/>
<dbReference type="GO" id="GO:0005789">
    <property type="term" value="C:endoplasmic reticulum membrane"/>
    <property type="evidence" value="ECO:0007669"/>
    <property type="project" value="UniProtKB-SubCell"/>
</dbReference>
<evidence type="ECO:0000313" key="12">
    <source>
        <dbReference type="EMBL" id="KAJ3427216.1"/>
    </source>
</evidence>
<evidence type="ECO:0000256" key="1">
    <source>
        <dbReference type="ARBA" id="ARBA00004477"/>
    </source>
</evidence>
<feature type="transmembrane region" description="Helical" evidence="11">
    <location>
        <begin position="119"/>
        <end position="138"/>
    </location>
</feature>
<accession>A0AAV7YBK1</accession>
<reference evidence="12" key="1">
    <citation type="submission" date="2022-08" db="EMBL/GenBank/DDBJ databases">
        <title>Novel sulphate-reducing endosymbionts in the free-living metamonad Anaeramoeba.</title>
        <authorList>
            <person name="Jerlstrom-Hultqvist J."/>
            <person name="Cepicka I."/>
            <person name="Gallot-Lavallee L."/>
            <person name="Salas-Leiva D."/>
            <person name="Curtis B.A."/>
            <person name="Zahonova K."/>
            <person name="Pipaliya S."/>
            <person name="Dacks J."/>
            <person name="Roger A.J."/>
        </authorList>
    </citation>
    <scope>NUCLEOTIDE SEQUENCE</scope>
    <source>
        <strain evidence="12">Busselton2</strain>
    </source>
</reference>
<keyword evidence="5" id="KW-0256">Endoplasmic reticulum</keyword>
<dbReference type="GO" id="GO:0006621">
    <property type="term" value="P:protein retention in ER lumen"/>
    <property type="evidence" value="ECO:0007669"/>
    <property type="project" value="InterPro"/>
</dbReference>
<dbReference type="AlphaFoldDB" id="A0AAV7YBK1"/>
<dbReference type="GO" id="GO:0015031">
    <property type="term" value="P:protein transport"/>
    <property type="evidence" value="ECO:0007669"/>
    <property type="project" value="UniProtKB-KW"/>
</dbReference>
<feature type="transmembrane region" description="Helical" evidence="11">
    <location>
        <begin position="150"/>
        <end position="169"/>
    </location>
</feature>
<evidence type="ECO:0000256" key="9">
    <source>
        <dbReference type="ARBA" id="ARBA00023136"/>
    </source>
</evidence>
<name>A0AAV7YBK1_9EUKA</name>
<evidence type="ECO:0000256" key="11">
    <source>
        <dbReference type="SAM" id="Phobius"/>
    </source>
</evidence>
<feature type="transmembrane region" description="Helical" evidence="11">
    <location>
        <begin position="181"/>
        <end position="201"/>
    </location>
</feature>
<keyword evidence="10 12" id="KW-0675">Receptor</keyword>
<dbReference type="PROSITE" id="PS00951">
    <property type="entry name" value="ER_LUMEN_RECEPTOR_1"/>
    <property type="match status" value="1"/>
</dbReference>
<evidence type="ECO:0000256" key="5">
    <source>
        <dbReference type="ARBA" id="ARBA00022824"/>
    </source>
</evidence>
<dbReference type="EMBL" id="JANTQA010000063">
    <property type="protein sequence ID" value="KAJ3427216.1"/>
    <property type="molecule type" value="Genomic_DNA"/>
</dbReference>
<gene>
    <name evidence="12" type="ORF">M0812_26796</name>
</gene>